<sequence length="252" mass="28043">MSGNEKIPLGSAAPEYPMNPHQAYQHHHLPQQTAQFQQPQYTGGEAQFQQYQYTGSEAQFQTQHQQQQPQQYQQTQYTGSEAQAQTTRGLPQQQQHMMAAQPPHPGPMAYGQQGGEWQASLCDCSPCSSCLLGWCLPCILVGQTSERIRDPSMQSADLLNSDCLIHGGLTFFTGCGWIYAMLKRGEIRERYNIKGSGCNDCCVSYWCACCAVIQQDNEVIIRQRNAVPIQQGYQSQPGMHIPAPAPAYSPPK</sequence>
<dbReference type="Pfam" id="PF04749">
    <property type="entry name" value="PLAC8"/>
    <property type="match status" value="1"/>
</dbReference>
<dbReference type="AlphaFoldDB" id="A0A4Q4SYY7"/>
<protein>
    <submittedName>
        <fullName evidence="2">Uncharacterized protein</fullName>
    </submittedName>
</protein>
<evidence type="ECO:0000313" key="3">
    <source>
        <dbReference type="Proteomes" id="UP000293360"/>
    </source>
</evidence>
<dbReference type="OrthoDB" id="1045822at2759"/>
<comment type="caution">
    <text evidence="2">The sequence shown here is derived from an EMBL/GenBank/DDBJ whole genome shotgun (WGS) entry which is preliminary data.</text>
</comment>
<dbReference type="NCBIfam" id="TIGR01571">
    <property type="entry name" value="A_thal_Cys_rich"/>
    <property type="match status" value="1"/>
</dbReference>
<feature type="compositionally biased region" description="Polar residues" evidence="1">
    <location>
        <begin position="79"/>
        <end position="90"/>
    </location>
</feature>
<dbReference type="InterPro" id="IPR006461">
    <property type="entry name" value="PLAC_motif_containing"/>
</dbReference>
<name>A0A4Q4SYY7_9PEZI</name>
<evidence type="ECO:0000313" key="2">
    <source>
        <dbReference type="EMBL" id="RYO94138.1"/>
    </source>
</evidence>
<organism evidence="2 3">
    <name type="scientific">Monosporascus ibericus</name>
    <dbReference type="NCBI Taxonomy" id="155417"/>
    <lineage>
        <taxon>Eukaryota</taxon>
        <taxon>Fungi</taxon>
        <taxon>Dikarya</taxon>
        <taxon>Ascomycota</taxon>
        <taxon>Pezizomycotina</taxon>
        <taxon>Sordariomycetes</taxon>
        <taxon>Xylariomycetidae</taxon>
        <taxon>Xylariales</taxon>
        <taxon>Xylariales incertae sedis</taxon>
        <taxon>Monosporascus</taxon>
    </lineage>
</organism>
<feature type="compositionally biased region" description="Low complexity" evidence="1">
    <location>
        <begin position="59"/>
        <end position="78"/>
    </location>
</feature>
<keyword evidence="3" id="KW-1185">Reference proteome</keyword>
<dbReference type="Proteomes" id="UP000293360">
    <property type="component" value="Unassembled WGS sequence"/>
</dbReference>
<dbReference type="EMBL" id="QJNU01000572">
    <property type="protein sequence ID" value="RYO94138.1"/>
    <property type="molecule type" value="Genomic_DNA"/>
</dbReference>
<reference evidence="2 3" key="1">
    <citation type="submission" date="2018-06" db="EMBL/GenBank/DDBJ databases">
        <title>Complete Genomes of Monosporascus.</title>
        <authorList>
            <person name="Robinson A.J."/>
            <person name="Natvig D.O."/>
        </authorList>
    </citation>
    <scope>NUCLEOTIDE SEQUENCE [LARGE SCALE GENOMIC DNA]</scope>
    <source>
        <strain evidence="2 3">CBS 110550</strain>
    </source>
</reference>
<dbReference type="PANTHER" id="PTHR15907">
    <property type="entry name" value="DUF614 FAMILY PROTEIN-RELATED"/>
    <property type="match status" value="1"/>
</dbReference>
<feature type="region of interest" description="Disordered" evidence="1">
    <location>
        <begin position="1"/>
        <end position="28"/>
    </location>
</feature>
<gene>
    <name evidence="2" type="ORF">DL764_007888</name>
</gene>
<feature type="region of interest" description="Disordered" evidence="1">
    <location>
        <begin position="59"/>
        <end position="103"/>
    </location>
</feature>
<feature type="compositionally biased region" description="Pro residues" evidence="1">
    <location>
        <begin position="243"/>
        <end position="252"/>
    </location>
</feature>
<proteinExistence type="predicted"/>
<feature type="region of interest" description="Disordered" evidence="1">
    <location>
        <begin position="233"/>
        <end position="252"/>
    </location>
</feature>
<feature type="compositionally biased region" description="Low complexity" evidence="1">
    <location>
        <begin position="91"/>
        <end position="101"/>
    </location>
</feature>
<evidence type="ECO:0000256" key="1">
    <source>
        <dbReference type="SAM" id="MobiDB-lite"/>
    </source>
</evidence>
<dbReference type="STRING" id="155417.A0A4Q4SYY7"/>
<accession>A0A4Q4SYY7</accession>